<dbReference type="EC" id="3.6.1.16" evidence="4"/>
<comment type="catalytic activity">
    <reaction evidence="14">
        <text>CDP-choline + H2O = phosphocholine + CMP + 2 H(+)</text>
        <dbReference type="Rhea" id="RHEA:32487"/>
        <dbReference type="ChEBI" id="CHEBI:15377"/>
        <dbReference type="ChEBI" id="CHEBI:15378"/>
        <dbReference type="ChEBI" id="CHEBI:58779"/>
        <dbReference type="ChEBI" id="CHEBI:60377"/>
        <dbReference type="ChEBI" id="CHEBI:295975"/>
        <dbReference type="EC" id="3.6.1.53"/>
    </reaction>
</comment>
<evidence type="ECO:0000259" key="17">
    <source>
        <dbReference type="Pfam" id="PF00149"/>
    </source>
</evidence>
<comment type="similarity">
    <text evidence="2">Belongs to the ADPRibase-Mn family.</text>
</comment>
<dbReference type="Gene3D" id="3.60.21.10">
    <property type="match status" value="1"/>
</dbReference>
<evidence type="ECO:0000256" key="2">
    <source>
        <dbReference type="ARBA" id="ARBA00006362"/>
    </source>
</evidence>
<keyword evidence="10" id="KW-0862">Zinc</keyword>
<comment type="caution">
    <text evidence="18">The sequence shown here is derived from an EMBL/GenBank/DDBJ whole genome shotgun (WGS) entry which is preliminary data.</text>
</comment>
<evidence type="ECO:0000313" key="19">
    <source>
        <dbReference type="Proteomes" id="UP000824782"/>
    </source>
</evidence>
<dbReference type="Proteomes" id="UP000824782">
    <property type="component" value="Unassembled WGS sequence"/>
</dbReference>
<evidence type="ECO:0000256" key="12">
    <source>
        <dbReference type="ARBA" id="ARBA00032579"/>
    </source>
</evidence>
<dbReference type="PANTHER" id="PTHR16509:SF10">
    <property type="entry name" value="MANGANESE-DEPENDENT ADP-RIBOSE_CDP-ALCOHOL DIPHOSPHATASE"/>
    <property type="match status" value="1"/>
</dbReference>
<accession>A0AAV6YJ65</accession>
<dbReference type="GO" id="GO:0047734">
    <property type="term" value="F:CDP-glycerol diphosphatase activity"/>
    <property type="evidence" value="ECO:0007669"/>
    <property type="project" value="UniProtKB-EC"/>
</dbReference>
<comment type="catalytic activity">
    <reaction evidence="13">
        <text>CDP-glycerol + H2O = sn-glycerol 3-phosphate + CMP + 2 H(+)</text>
        <dbReference type="Rhea" id="RHEA:21692"/>
        <dbReference type="ChEBI" id="CHEBI:15377"/>
        <dbReference type="ChEBI" id="CHEBI:15378"/>
        <dbReference type="ChEBI" id="CHEBI:57597"/>
        <dbReference type="ChEBI" id="CHEBI:58311"/>
        <dbReference type="ChEBI" id="CHEBI:60377"/>
        <dbReference type="EC" id="3.6.1.16"/>
    </reaction>
</comment>
<name>A0AAV6YJ65_ENGPU</name>
<keyword evidence="9" id="KW-0378">Hydrolase</keyword>
<dbReference type="SUPFAM" id="SSF56300">
    <property type="entry name" value="Metallo-dependent phosphatases"/>
    <property type="match status" value="1"/>
</dbReference>
<evidence type="ECO:0000256" key="6">
    <source>
        <dbReference type="ARBA" id="ARBA00012529"/>
    </source>
</evidence>
<dbReference type="GO" id="GO:0008663">
    <property type="term" value="F:2',3'-cyclic-nucleotide 2'-phosphodiesterase activity"/>
    <property type="evidence" value="ECO:0007669"/>
    <property type="project" value="TreeGrafter"/>
</dbReference>
<dbReference type="GO" id="GO:0047631">
    <property type="term" value="F:ADP-ribose diphosphatase activity"/>
    <property type="evidence" value="ECO:0007669"/>
    <property type="project" value="UniProtKB-EC"/>
</dbReference>
<evidence type="ECO:0000256" key="14">
    <source>
        <dbReference type="ARBA" id="ARBA00047636"/>
    </source>
</evidence>
<evidence type="ECO:0000256" key="3">
    <source>
        <dbReference type="ARBA" id="ARBA00011245"/>
    </source>
</evidence>
<evidence type="ECO:0000256" key="11">
    <source>
        <dbReference type="ARBA" id="ARBA00030848"/>
    </source>
</evidence>
<evidence type="ECO:0000256" key="13">
    <source>
        <dbReference type="ARBA" id="ARBA00047486"/>
    </source>
</evidence>
<evidence type="ECO:0000313" key="18">
    <source>
        <dbReference type="EMBL" id="KAG8535025.1"/>
    </source>
</evidence>
<comment type="catalytic activity">
    <reaction evidence="16">
        <text>ADP-D-ribose + H2O = D-ribose 5-phosphate + AMP + 2 H(+)</text>
        <dbReference type="Rhea" id="RHEA:10412"/>
        <dbReference type="ChEBI" id="CHEBI:15377"/>
        <dbReference type="ChEBI" id="CHEBI:15378"/>
        <dbReference type="ChEBI" id="CHEBI:57967"/>
        <dbReference type="ChEBI" id="CHEBI:78346"/>
        <dbReference type="ChEBI" id="CHEBI:456215"/>
        <dbReference type="EC" id="3.6.1.13"/>
    </reaction>
</comment>
<dbReference type="InterPro" id="IPR004843">
    <property type="entry name" value="Calcineurin-like_PHP"/>
</dbReference>
<evidence type="ECO:0000256" key="4">
    <source>
        <dbReference type="ARBA" id="ARBA00012443"/>
    </source>
</evidence>
<dbReference type="AlphaFoldDB" id="A0AAV6YJ65"/>
<feature type="domain" description="Calcineurin-like phosphoesterase" evidence="17">
    <location>
        <begin position="20"/>
        <end position="268"/>
    </location>
</feature>
<dbReference type="GO" id="GO:0030145">
    <property type="term" value="F:manganese ion binding"/>
    <property type="evidence" value="ECO:0007669"/>
    <property type="project" value="TreeGrafter"/>
</dbReference>
<keyword evidence="19" id="KW-1185">Reference proteome</keyword>
<proteinExistence type="inferred from homology"/>
<evidence type="ECO:0000256" key="1">
    <source>
        <dbReference type="ARBA" id="ARBA00001946"/>
    </source>
</evidence>
<reference evidence="18" key="1">
    <citation type="thesis" date="2020" institute="ProQuest LLC" country="789 East Eisenhower Parkway, Ann Arbor, MI, USA">
        <title>Comparative Genomics and Chromosome Evolution.</title>
        <authorList>
            <person name="Mudd A.B."/>
        </authorList>
    </citation>
    <scope>NUCLEOTIDE SEQUENCE</scope>
    <source>
        <strain evidence="18">237g6f4</strain>
        <tissue evidence="18">Blood</tissue>
    </source>
</reference>
<evidence type="ECO:0000256" key="16">
    <source>
        <dbReference type="ARBA" id="ARBA00049546"/>
    </source>
</evidence>
<dbReference type="InterPro" id="IPR029052">
    <property type="entry name" value="Metallo-depent_PP-like"/>
</dbReference>
<dbReference type="EC" id="3.6.1.53" evidence="6"/>
<comment type="subunit">
    <text evidence="3">Monomer.</text>
</comment>
<evidence type="ECO:0000256" key="15">
    <source>
        <dbReference type="ARBA" id="ARBA00047894"/>
    </source>
</evidence>
<sequence>MGELQKDVRVVVGHSLPYFTFGVIADIQYADKPDGLSGWRTMRYYQESCSHLCRAIQEWNMEDTRPRFVLQLGDIIDGFNKRGNKSEDSLAKVLAITRTALMPFHHVWGNHELYNFSREYLMKSRLNTTWMEDRRQDKGTSSTEDYYAYHFSPHTNFRFIVVDTYDLSVLGRNRTNDKHLMSEAFLMNGTGYHMMTYNGGLGQEQLAWLNDVLTYSDKSGEKVVIAGHIPVHPKAKRSPCLVWNYQEVLRVLQAHHSVVCYLAGHDHSGGYHQDSYGIHHVTMEGVIESPLGSNAFGTIYAYEEGLFLRGGGRVRDRYLPYRKVDTT</sequence>
<dbReference type="EMBL" id="WNYA01081519">
    <property type="protein sequence ID" value="KAG8535025.1"/>
    <property type="molecule type" value="Genomic_DNA"/>
</dbReference>
<dbReference type="Pfam" id="PF00149">
    <property type="entry name" value="Metallophos"/>
    <property type="match status" value="1"/>
</dbReference>
<organism evidence="18 19">
    <name type="scientific">Engystomops pustulosus</name>
    <name type="common">Tungara frog</name>
    <name type="synonym">Physalaemus pustulosus</name>
    <dbReference type="NCBI Taxonomy" id="76066"/>
    <lineage>
        <taxon>Eukaryota</taxon>
        <taxon>Metazoa</taxon>
        <taxon>Chordata</taxon>
        <taxon>Craniata</taxon>
        <taxon>Vertebrata</taxon>
        <taxon>Euteleostomi</taxon>
        <taxon>Amphibia</taxon>
        <taxon>Batrachia</taxon>
        <taxon>Anura</taxon>
        <taxon>Neobatrachia</taxon>
        <taxon>Hyloidea</taxon>
        <taxon>Leptodactylidae</taxon>
        <taxon>Leiuperinae</taxon>
        <taxon>Engystomops</taxon>
    </lineage>
</organism>
<evidence type="ECO:0000256" key="10">
    <source>
        <dbReference type="ARBA" id="ARBA00022833"/>
    </source>
</evidence>
<keyword evidence="8" id="KW-0479">Metal-binding</keyword>
<dbReference type="PANTHER" id="PTHR16509">
    <property type="match status" value="1"/>
</dbReference>
<comment type="catalytic activity">
    <reaction evidence="15">
        <text>ADP-D-ribose + H2O = D-ribose 5-phosphate + AMP + 2 H(+)</text>
        <dbReference type="Rhea" id="RHEA:10412"/>
        <dbReference type="ChEBI" id="CHEBI:15377"/>
        <dbReference type="ChEBI" id="CHEBI:15378"/>
        <dbReference type="ChEBI" id="CHEBI:57967"/>
        <dbReference type="ChEBI" id="CHEBI:78346"/>
        <dbReference type="ChEBI" id="CHEBI:456215"/>
        <dbReference type="EC" id="3.6.1.53"/>
    </reaction>
</comment>
<dbReference type="CDD" id="cd07396">
    <property type="entry name" value="MPP_Nbla03831"/>
    <property type="match status" value="1"/>
</dbReference>
<dbReference type="InterPro" id="IPR041869">
    <property type="entry name" value="MPP_ADPRM"/>
</dbReference>
<evidence type="ECO:0000256" key="8">
    <source>
        <dbReference type="ARBA" id="ARBA00022723"/>
    </source>
</evidence>
<comment type="cofactor">
    <cofactor evidence="1">
        <name>Mg(2+)</name>
        <dbReference type="ChEBI" id="CHEBI:18420"/>
    </cofactor>
</comment>
<evidence type="ECO:0000256" key="5">
    <source>
        <dbReference type="ARBA" id="ARBA00012453"/>
    </source>
</evidence>
<evidence type="ECO:0000256" key="7">
    <source>
        <dbReference type="ARBA" id="ARBA00016378"/>
    </source>
</evidence>
<evidence type="ECO:0000256" key="9">
    <source>
        <dbReference type="ARBA" id="ARBA00022801"/>
    </source>
</evidence>
<protein>
    <recommendedName>
        <fullName evidence="7">Manganese-dependent ADP-ribose/CDP-alcohol diphosphatase</fullName>
        <ecNumber evidence="5">3.6.1.13</ecNumber>
        <ecNumber evidence="4">3.6.1.16</ecNumber>
        <ecNumber evidence="6">3.6.1.53</ecNumber>
    </recommendedName>
    <alternativeName>
        <fullName evidence="12">ADPRibase-Mn</fullName>
    </alternativeName>
    <alternativeName>
        <fullName evidence="11">CDP-choline phosphohydrolase</fullName>
    </alternativeName>
</protein>
<gene>
    <name evidence="18" type="ORF">GDO81_029655</name>
</gene>
<dbReference type="EC" id="3.6.1.13" evidence="5"/>